<dbReference type="KEGG" id="mtm:MYCTH_93648"/>
<feature type="compositionally biased region" description="Low complexity" evidence="1">
    <location>
        <begin position="111"/>
        <end position="124"/>
    </location>
</feature>
<dbReference type="Proteomes" id="UP000007322">
    <property type="component" value="Chromosome 3"/>
</dbReference>
<evidence type="ECO:0000313" key="3">
    <source>
        <dbReference type="Proteomes" id="UP000007322"/>
    </source>
</evidence>
<dbReference type="EMBL" id="CP003004">
    <property type="protein sequence ID" value="AEO58158.1"/>
    <property type="molecule type" value="Genomic_DNA"/>
</dbReference>
<sequence length="898" mass="98385">MPQDKDGVEGYDDPTLGVAPEHNDEFLGETRAGNFGDVTFDYEEAGMLGSVQVAGNEDLFGDLLPNPGTSAADASVNTPAAELGALEAQSAFDFPQIDPVINPAVTAEASQSLQGQLSSPSSVLPKTSANQAHQDLVPGRRQMLQAPEIPDQGRSKAPEQNLADLSQNQARYLFRPSLGQGNGANQVAAGQGAAYGNQFQYNAAYGNPTYAAPPAPHIGAQFGGFANMFAQPAHNLHPGYPLNAPQVMPNPMDMRGQGYPAAFMPPMLGLGVPVPHNAQLPMLSQLNQPANPPPLNQSVAPGQGHPLNGTKMNHKRNRRGSPSNDPSQFYAAPIGLLRPWGPKVVVGKNRQEEHMFRYYQQTAELRPSLTYTRQQLVTFFLGHGHPYPRRRLTLWIQNTPAQINERYANRSDSSKCRYRDCPAKQNTILKGFFRVAFDEFSDETGTVRDPFRNAGYMHLHCFESVFDLAYLIHHGAARHNFRILPDRRHLIHESRNPASINRDHGEMIEAYDAWVEGQKARADRLEQDNAARPRGQEYTGFDPAPRMILPHAQRLGRSLTDKHLSLQVKGRAATRESRGGVHIGIHRGDLDLFVHLHHQKSRGVPVERALAAVPGQEGQGAGAATSAHDRGKKRARDEYDDDESNDESNSMSSDSLRNSRRPKCSKRQHTPNDPGPSGTRPDVRPRTAGRKRGLGELDDTPASSAPKRPKQYHIPSSSSKGKEVVRPAPLLPPPPPPPPLQRSYANFPSSAYELRTEDPYSGLNDGRSQSRNPGRPSPLLTFPSTATGGGASTRTRAREAAGNDTVDRLAMQAQPTRASAHAIQSRLGHQPAHVRSQVLAAVPEEYAALMLPRSGTLHDDRLAERIGRLGRRQRLEVEQAVGRLERRGSSDKRKCQSL</sequence>
<accession>G2QCI2</accession>
<feature type="compositionally biased region" description="Basic residues" evidence="1">
    <location>
        <begin position="658"/>
        <end position="669"/>
    </location>
</feature>
<evidence type="ECO:0000313" key="2">
    <source>
        <dbReference type="EMBL" id="AEO58158.1"/>
    </source>
</evidence>
<dbReference type="OrthoDB" id="5307331at2759"/>
<name>G2QCI2_THET4</name>
<keyword evidence="3" id="KW-1185">Reference proteome</keyword>
<feature type="region of interest" description="Disordered" evidence="1">
    <location>
        <begin position="614"/>
        <end position="802"/>
    </location>
</feature>
<proteinExistence type="predicted"/>
<feature type="region of interest" description="Disordered" evidence="1">
    <location>
        <begin position="111"/>
        <end position="130"/>
    </location>
</feature>
<gene>
    <name evidence="2" type="ORF">MYCTH_93648</name>
</gene>
<feature type="compositionally biased region" description="Low complexity" evidence="1">
    <location>
        <begin position="647"/>
        <end position="656"/>
    </location>
</feature>
<protein>
    <submittedName>
        <fullName evidence="2">Uncharacterized protein</fullName>
    </submittedName>
</protein>
<dbReference type="InParanoid" id="G2QCI2"/>
<dbReference type="HOGENOM" id="CLU_322421_0_0_1"/>
<dbReference type="eggNOG" id="ENOG502SPRZ">
    <property type="taxonomic scope" value="Eukaryota"/>
</dbReference>
<reference evidence="2 3" key="1">
    <citation type="journal article" date="2011" name="Nat. Biotechnol.">
        <title>Comparative genomic analysis of the thermophilic biomass-degrading fungi Myceliophthora thermophila and Thielavia terrestris.</title>
        <authorList>
            <person name="Berka R.M."/>
            <person name="Grigoriev I.V."/>
            <person name="Otillar R."/>
            <person name="Salamov A."/>
            <person name="Grimwood J."/>
            <person name="Reid I."/>
            <person name="Ishmael N."/>
            <person name="John T."/>
            <person name="Darmond C."/>
            <person name="Moisan M.-C."/>
            <person name="Henrissat B."/>
            <person name="Coutinho P.M."/>
            <person name="Lombard V."/>
            <person name="Natvig D.O."/>
            <person name="Lindquist E."/>
            <person name="Schmutz J."/>
            <person name="Lucas S."/>
            <person name="Harris P."/>
            <person name="Powlowski J."/>
            <person name="Bellemare A."/>
            <person name="Taylor D."/>
            <person name="Butler G."/>
            <person name="de Vries R.P."/>
            <person name="Allijn I.E."/>
            <person name="van den Brink J."/>
            <person name="Ushinsky S."/>
            <person name="Storms R."/>
            <person name="Powell A.J."/>
            <person name="Paulsen I.T."/>
            <person name="Elbourne L.D.H."/>
            <person name="Baker S.E."/>
            <person name="Magnuson J."/>
            <person name="LaBoissiere S."/>
            <person name="Clutterbuck A.J."/>
            <person name="Martinez D."/>
            <person name="Wogulis M."/>
            <person name="de Leon A.L."/>
            <person name="Rey M.W."/>
            <person name="Tsang A."/>
        </authorList>
    </citation>
    <scope>NUCLEOTIDE SEQUENCE [LARGE SCALE GENOMIC DNA]</scope>
    <source>
        <strain evidence="3">ATCC 42464 / BCRC 31852 / DSM 1799</strain>
    </source>
</reference>
<evidence type="ECO:0000256" key="1">
    <source>
        <dbReference type="SAM" id="MobiDB-lite"/>
    </source>
</evidence>
<dbReference type="VEuPathDB" id="FungiDB:MYCTH_93648"/>
<feature type="region of interest" description="Disordered" evidence="1">
    <location>
        <begin position="307"/>
        <end position="327"/>
    </location>
</feature>
<feature type="compositionally biased region" description="Pro residues" evidence="1">
    <location>
        <begin position="729"/>
        <end position="740"/>
    </location>
</feature>
<dbReference type="GeneID" id="11509281"/>
<organism evidence="2 3">
    <name type="scientific">Thermothelomyces thermophilus (strain ATCC 42464 / BCRC 31852 / DSM 1799)</name>
    <name type="common">Sporotrichum thermophile</name>
    <dbReference type="NCBI Taxonomy" id="573729"/>
    <lineage>
        <taxon>Eukaryota</taxon>
        <taxon>Fungi</taxon>
        <taxon>Dikarya</taxon>
        <taxon>Ascomycota</taxon>
        <taxon>Pezizomycotina</taxon>
        <taxon>Sordariomycetes</taxon>
        <taxon>Sordariomycetidae</taxon>
        <taxon>Sordariales</taxon>
        <taxon>Chaetomiaceae</taxon>
        <taxon>Thermothelomyces</taxon>
    </lineage>
</organism>
<dbReference type="AlphaFoldDB" id="G2QCI2"/>
<dbReference type="RefSeq" id="XP_003663403.1">
    <property type="nucleotide sequence ID" value="XM_003663355.1"/>
</dbReference>